<keyword evidence="4 5" id="KW-0472">Membrane</keyword>
<dbReference type="InterPro" id="IPR051788">
    <property type="entry name" value="MFS_Transporter"/>
</dbReference>
<dbReference type="Gene3D" id="1.20.1250.20">
    <property type="entry name" value="MFS general substrate transporter like domains"/>
    <property type="match status" value="2"/>
</dbReference>
<keyword evidence="2 5" id="KW-0812">Transmembrane</keyword>
<dbReference type="GO" id="GO:0022857">
    <property type="term" value="F:transmembrane transporter activity"/>
    <property type="evidence" value="ECO:0007669"/>
    <property type="project" value="InterPro"/>
</dbReference>
<feature type="transmembrane region" description="Helical" evidence="5">
    <location>
        <begin position="59"/>
        <end position="78"/>
    </location>
</feature>
<name>A0A1K2HFC9_9NEIS</name>
<feature type="transmembrane region" description="Helical" evidence="5">
    <location>
        <begin position="248"/>
        <end position="268"/>
    </location>
</feature>
<dbReference type="Proteomes" id="UP000186513">
    <property type="component" value="Unassembled WGS sequence"/>
</dbReference>
<dbReference type="AlphaFoldDB" id="A0A1K2HFC9"/>
<dbReference type="PROSITE" id="PS50850">
    <property type="entry name" value="MFS"/>
    <property type="match status" value="1"/>
</dbReference>
<feature type="transmembrane region" description="Helical" evidence="5">
    <location>
        <begin position="21"/>
        <end position="39"/>
    </location>
</feature>
<dbReference type="Pfam" id="PF07690">
    <property type="entry name" value="MFS_1"/>
    <property type="match status" value="1"/>
</dbReference>
<evidence type="ECO:0000313" key="7">
    <source>
        <dbReference type="EMBL" id="SFZ75241.1"/>
    </source>
</evidence>
<proteinExistence type="predicted"/>
<dbReference type="GO" id="GO:0016020">
    <property type="term" value="C:membrane"/>
    <property type="evidence" value="ECO:0007669"/>
    <property type="project" value="UniProtKB-SubCell"/>
</dbReference>
<reference evidence="7 8" key="1">
    <citation type="submission" date="2016-11" db="EMBL/GenBank/DDBJ databases">
        <authorList>
            <person name="Jaros S."/>
            <person name="Januszkiewicz K."/>
            <person name="Wedrychowicz H."/>
        </authorList>
    </citation>
    <scope>NUCLEOTIDE SEQUENCE [LARGE SCALE GENOMIC DNA]</scope>
    <source>
        <strain evidence="7 8">DSM 18899</strain>
    </source>
</reference>
<protein>
    <submittedName>
        <fullName evidence="7">Fucose permease</fullName>
    </submittedName>
</protein>
<evidence type="ECO:0000256" key="3">
    <source>
        <dbReference type="ARBA" id="ARBA00022989"/>
    </source>
</evidence>
<keyword evidence="3 5" id="KW-1133">Transmembrane helix</keyword>
<feature type="transmembrane region" description="Helical" evidence="5">
    <location>
        <begin position="108"/>
        <end position="127"/>
    </location>
</feature>
<comment type="subcellular location">
    <subcellularLocation>
        <location evidence="1">Membrane</location>
        <topology evidence="1">Multi-pass membrane protein</topology>
    </subcellularLocation>
</comment>
<sequence>MTMTTDLPLPASAASSWLRRAAIPILFLALGVVYASWAARLPAIRDALALDPATLGTVLLGGGIGAVSSFPLAAWLVGHYGARKAALISGVAILLVLPTMALMPSWPWLMLGMVGFGATTSCFDVAINALGAEEERAAGRSIMSMLHAWFCVGTFGGALLSSGAAALGLPPLLHFSLIVLALSLPLYLSCQVLPCDQPDPEAGRKHFALPHGALIWLGLIAFLGAVSEGSLTDWIALYLHDHLHASEAVAPLGYAAFAGCMLAARLVGDRLKERFGARKLVAVSSALSACGVLVAVLAPNVPVAILGFALAGLGVAAVFPCIFSAAGRDGAASLAAVATLGYSGSLMGPPIMGYVVHGAGLQAGMVFLAVACAGVALAASRASRLV</sequence>
<evidence type="ECO:0000256" key="2">
    <source>
        <dbReference type="ARBA" id="ARBA00022692"/>
    </source>
</evidence>
<dbReference type="EMBL" id="FPKR01000005">
    <property type="protein sequence ID" value="SFZ75241.1"/>
    <property type="molecule type" value="Genomic_DNA"/>
</dbReference>
<evidence type="ECO:0000259" key="6">
    <source>
        <dbReference type="PROSITE" id="PS50850"/>
    </source>
</evidence>
<gene>
    <name evidence="7" type="ORF">SAMN02745887_01519</name>
</gene>
<dbReference type="InterPro" id="IPR036259">
    <property type="entry name" value="MFS_trans_sf"/>
</dbReference>
<feature type="transmembrane region" description="Helical" evidence="5">
    <location>
        <begin position="280"/>
        <end position="298"/>
    </location>
</feature>
<evidence type="ECO:0000256" key="5">
    <source>
        <dbReference type="SAM" id="Phobius"/>
    </source>
</evidence>
<feature type="transmembrane region" description="Helical" evidence="5">
    <location>
        <begin position="330"/>
        <end position="348"/>
    </location>
</feature>
<dbReference type="CDD" id="cd17393">
    <property type="entry name" value="MFS_MosC_like"/>
    <property type="match status" value="1"/>
</dbReference>
<dbReference type="STRING" id="1121279.SAMN02745887_01519"/>
<dbReference type="PANTHER" id="PTHR23514:SF13">
    <property type="entry name" value="INNER MEMBRANE PROTEIN YBJJ"/>
    <property type="match status" value="1"/>
</dbReference>
<dbReference type="InterPro" id="IPR020846">
    <property type="entry name" value="MFS_dom"/>
</dbReference>
<evidence type="ECO:0000313" key="8">
    <source>
        <dbReference type="Proteomes" id="UP000186513"/>
    </source>
</evidence>
<feature type="transmembrane region" description="Helical" evidence="5">
    <location>
        <begin position="304"/>
        <end position="323"/>
    </location>
</feature>
<keyword evidence="8" id="KW-1185">Reference proteome</keyword>
<feature type="transmembrane region" description="Helical" evidence="5">
    <location>
        <begin position="354"/>
        <end position="379"/>
    </location>
</feature>
<dbReference type="InterPro" id="IPR011701">
    <property type="entry name" value="MFS"/>
</dbReference>
<feature type="transmembrane region" description="Helical" evidence="5">
    <location>
        <begin position="148"/>
        <end position="169"/>
    </location>
</feature>
<evidence type="ECO:0000256" key="4">
    <source>
        <dbReference type="ARBA" id="ARBA00023136"/>
    </source>
</evidence>
<feature type="transmembrane region" description="Helical" evidence="5">
    <location>
        <begin position="175"/>
        <end position="195"/>
    </location>
</feature>
<feature type="transmembrane region" description="Helical" evidence="5">
    <location>
        <begin position="85"/>
        <end position="102"/>
    </location>
</feature>
<organism evidence="7 8">
    <name type="scientific">Chitinimonas taiwanensis DSM 18899</name>
    <dbReference type="NCBI Taxonomy" id="1121279"/>
    <lineage>
        <taxon>Bacteria</taxon>
        <taxon>Pseudomonadati</taxon>
        <taxon>Pseudomonadota</taxon>
        <taxon>Betaproteobacteria</taxon>
        <taxon>Neisseriales</taxon>
        <taxon>Chitinibacteraceae</taxon>
        <taxon>Chitinimonas</taxon>
    </lineage>
</organism>
<dbReference type="SUPFAM" id="SSF103473">
    <property type="entry name" value="MFS general substrate transporter"/>
    <property type="match status" value="1"/>
</dbReference>
<evidence type="ECO:0000256" key="1">
    <source>
        <dbReference type="ARBA" id="ARBA00004141"/>
    </source>
</evidence>
<dbReference type="PANTHER" id="PTHR23514">
    <property type="entry name" value="BYPASS OF STOP CODON PROTEIN 6"/>
    <property type="match status" value="1"/>
</dbReference>
<feature type="domain" description="Major facilitator superfamily (MFS) profile" evidence="6">
    <location>
        <begin position="213"/>
        <end position="386"/>
    </location>
</feature>
<accession>A0A1K2HFC9</accession>
<feature type="transmembrane region" description="Helical" evidence="5">
    <location>
        <begin position="207"/>
        <end position="228"/>
    </location>
</feature>